<dbReference type="STRING" id="1423719.FC66_GL001500"/>
<dbReference type="RefSeq" id="WP_057974550.1">
    <property type="nucleotide sequence ID" value="NZ_AZDI01000009.1"/>
</dbReference>
<evidence type="ECO:0000313" key="2">
    <source>
        <dbReference type="EMBL" id="KRK45383.1"/>
    </source>
</evidence>
<feature type="domain" description="Peptidase M16 C-terminal" evidence="1">
    <location>
        <begin position="178"/>
        <end position="351"/>
    </location>
</feature>
<dbReference type="GO" id="GO:0008237">
    <property type="term" value="F:metallopeptidase activity"/>
    <property type="evidence" value="ECO:0007669"/>
    <property type="project" value="UniProtKB-KW"/>
</dbReference>
<dbReference type="Proteomes" id="UP000051450">
    <property type="component" value="Unassembled WGS sequence"/>
</dbReference>
<dbReference type="PANTHER" id="PTHR11851">
    <property type="entry name" value="METALLOPROTEASE"/>
    <property type="match status" value="1"/>
</dbReference>
<keyword evidence="2" id="KW-0482">Metalloprotease</keyword>
<dbReference type="AlphaFoldDB" id="A0A0R1HS22"/>
<dbReference type="InterPro" id="IPR050361">
    <property type="entry name" value="MPP/UQCRC_Complex"/>
</dbReference>
<keyword evidence="3" id="KW-1185">Reference proteome</keyword>
<dbReference type="SUPFAM" id="SSF63411">
    <property type="entry name" value="LuxS/MPP-like metallohydrolase"/>
    <property type="match status" value="2"/>
</dbReference>
<protein>
    <submittedName>
        <fullName evidence="2">Metalloprotease</fullName>
    </submittedName>
</protein>
<dbReference type="GO" id="GO:0046872">
    <property type="term" value="F:metal ion binding"/>
    <property type="evidence" value="ECO:0007669"/>
    <property type="project" value="InterPro"/>
</dbReference>
<organism evidence="2 3">
    <name type="scientific">Dellaglioa algida DSM 15638</name>
    <dbReference type="NCBI Taxonomy" id="1423719"/>
    <lineage>
        <taxon>Bacteria</taxon>
        <taxon>Bacillati</taxon>
        <taxon>Bacillota</taxon>
        <taxon>Bacilli</taxon>
        <taxon>Lactobacillales</taxon>
        <taxon>Lactobacillaceae</taxon>
        <taxon>Dellaglioa</taxon>
    </lineage>
</organism>
<comment type="caution">
    <text evidence="2">The sequence shown here is derived from an EMBL/GenBank/DDBJ whole genome shotgun (WGS) entry which is preliminary data.</text>
</comment>
<evidence type="ECO:0000313" key="3">
    <source>
        <dbReference type="Proteomes" id="UP000051450"/>
    </source>
</evidence>
<sequence length="417" mass="47088">MRKQLENGINLTVIENSQFKTNRIVINFVAPLAGGESAERMLLANLLEISSAKYPSQQKLAEKLSELYGASFGITVSKKGNYHLISLILNGVNDKFLEHKTDSLKEIFNFIKEIIFNPNVTDGHFDEETFKRQKENLMMSIRSISDDKQSYAGLELQKLYFQNDQAIPSYGTIEAIEKITATSLFEYYKQMLATNRVDIFVIGELDEIETESIVKILPFTPRDFEMVPIFYHQDVKEVVTKVETQAVAQGKLNMAYQLPVYYREDGYYAGLIFNGIFGGSPLAKLFVNVREKASLAYYASSSLDTFRGILTVQTGIESQNKDKVIEIVQQQLDDIIAGDISDELLNKTKMTMINQYQSSLDSQMALINQSMVDQLTQTEVGTTEWIDGINAVDKSAVQAIAREVKLQAIFFLNGEIK</sequence>
<keyword evidence="2" id="KW-0378">Hydrolase</keyword>
<gene>
    <name evidence="2" type="ORF">FC66_GL001500</name>
</gene>
<dbReference type="EMBL" id="AZDI01000009">
    <property type="protein sequence ID" value="KRK45383.1"/>
    <property type="molecule type" value="Genomic_DNA"/>
</dbReference>
<keyword evidence="2" id="KW-0645">Protease</keyword>
<reference evidence="2 3" key="1">
    <citation type="journal article" date="2015" name="Genome Announc.">
        <title>Expanding the biotechnology potential of lactobacilli through comparative genomics of 213 strains and associated genera.</title>
        <authorList>
            <person name="Sun Z."/>
            <person name="Harris H.M."/>
            <person name="McCann A."/>
            <person name="Guo C."/>
            <person name="Argimon S."/>
            <person name="Zhang W."/>
            <person name="Yang X."/>
            <person name="Jeffery I.B."/>
            <person name="Cooney J.C."/>
            <person name="Kagawa T.F."/>
            <person name="Liu W."/>
            <person name="Song Y."/>
            <person name="Salvetti E."/>
            <person name="Wrobel A."/>
            <person name="Rasinkangas P."/>
            <person name="Parkhill J."/>
            <person name="Rea M.C."/>
            <person name="O'Sullivan O."/>
            <person name="Ritari J."/>
            <person name="Douillard F.P."/>
            <person name="Paul Ross R."/>
            <person name="Yang R."/>
            <person name="Briner A.E."/>
            <person name="Felis G.E."/>
            <person name="de Vos W.M."/>
            <person name="Barrangou R."/>
            <person name="Klaenhammer T.R."/>
            <person name="Caufield P.W."/>
            <person name="Cui Y."/>
            <person name="Zhang H."/>
            <person name="O'Toole P.W."/>
        </authorList>
    </citation>
    <scope>NUCLEOTIDE SEQUENCE [LARGE SCALE GENOMIC DNA]</scope>
    <source>
        <strain evidence="2 3">DSM 15638</strain>
    </source>
</reference>
<name>A0A0R1HS22_9LACO</name>
<dbReference type="InterPro" id="IPR007863">
    <property type="entry name" value="Peptidase_M16_C"/>
</dbReference>
<dbReference type="NCBIfam" id="NF047422">
    <property type="entry name" value="YfmF_fam"/>
    <property type="match status" value="1"/>
</dbReference>
<dbReference type="PATRIC" id="fig|1423719.4.peg.1526"/>
<dbReference type="GO" id="GO:0006508">
    <property type="term" value="P:proteolysis"/>
    <property type="evidence" value="ECO:0007669"/>
    <property type="project" value="UniProtKB-KW"/>
</dbReference>
<dbReference type="PANTHER" id="PTHR11851:SF186">
    <property type="entry name" value="INACTIVE METALLOPROTEASE YMFF-RELATED"/>
    <property type="match status" value="1"/>
</dbReference>
<dbReference type="Pfam" id="PF05193">
    <property type="entry name" value="Peptidase_M16_C"/>
    <property type="match status" value="1"/>
</dbReference>
<accession>A0A0R1HS22</accession>
<evidence type="ECO:0000259" key="1">
    <source>
        <dbReference type="Pfam" id="PF05193"/>
    </source>
</evidence>
<dbReference type="Gene3D" id="3.30.830.10">
    <property type="entry name" value="Metalloenzyme, LuxS/M16 peptidase-like"/>
    <property type="match status" value="2"/>
</dbReference>
<proteinExistence type="predicted"/>
<dbReference type="InterPro" id="IPR011249">
    <property type="entry name" value="Metalloenz_LuxS/M16"/>
</dbReference>